<dbReference type="AlphaFoldDB" id="A0A0G1KGN6"/>
<proteinExistence type="predicted"/>
<reference evidence="1 2" key="1">
    <citation type="journal article" date="2015" name="Nature">
        <title>rRNA introns, odd ribosomes, and small enigmatic genomes across a large radiation of phyla.</title>
        <authorList>
            <person name="Brown C.T."/>
            <person name="Hug L.A."/>
            <person name="Thomas B.C."/>
            <person name="Sharon I."/>
            <person name="Castelle C.J."/>
            <person name="Singh A."/>
            <person name="Wilkins M.J."/>
            <person name="Williams K.H."/>
            <person name="Banfield J.F."/>
        </authorList>
    </citation>
    <scope>NUCLEOTIDE SEQUENCE [LARGE SCALE GENOMIC DNA]</scope>
</reference>
<organism evidence="1 2">
    <name type="scientific">Candidatus Yanofskybacteria bacterium GW2011_GWA2_44_9</name>
    <dbReference type="NCBI Taxonomy" id="1619025"/>
    <lineage>
        <taxon>Bacteria</taxon>
        <taxon>Candidatus Yanofskyibacteriota</taxon>
    </lineage>
</organism>
<protein>
    <recommendedName>
        <fullName evidence="3">Protein kinase domain-containing protein</fullName>
    </recommendedName>
</protein>
<sequence length="381" mass="43777">MTEKLERQLPTGIGGEKLNEGKETLPAVEVANEVAWVNNKIEAPFKLEVGKQSRLGMFLTPNNEGENPYPVEVSKDQTRSGILGRVIFKDKEGRLYRDIDMKGIGYSRIGYVPSDRNEGGAGPLGWHSVYRHIWRWAGTTGIANQELIRRDVDFSEKFLKAGVRTHRVIAVIDLKEVVGRDGRKMSIKEAQKEGVLKENDEPVIEIRAFGVRSRLSDIDANFSKPAIQKRLLEDARTMVAQELGLDPDKFTDQEYIEWLVDTMAVNVARMHHKKWVHGYLTTHNITLDGRIVDLDSVENIKEHERRDLHRDEDRKSFIGDCDMAVNSLIRLQDVLYYYPHQSIHPRYWVQDSFSLAYKGESERLKNRKKEGAKKEIPKKNI</sequence>
<evidence type="ECO:0000313" key="2">
    <source>
        <dbReference type="Proteomes" id="UP000034032"/>
    </source>
</evidence>
<evidence type="ECO:0008006" key="3">
    <source>
        <dbReference type="Google" id="ProtNLM"/>
    </source>
</evidence>
<name>A0A0G1KGN6_9BACT</name>
<dbReference type="EMBL" id="LCJR01000003">
    <property type="protein sequence ID" value="KKT82650.1"/>
    <property type="molecule type" value="Genomic_DNA"/>
</dbReference>
<evidence type="ECO:0000313" key="1">
    <source>
        <dbReference type="EMBL" id="KKT82650.1"/>
    </source>
</evidence>
<dbReference type="Proteomes" id="UP000034032">
    <property type="component" value="Unassembled WGS sequence"/>
</dbReference>
<comment type="caution">
    <text evidence="1">The sequence shown here is derived from an EMBL/GenBank/DDBJ whole genome shotgun (WGS) entry which is preliminary data.</text>
</comment>
<gene>
    <name evidence="1" type="ORF">UW79_C0003G0031</name>
</gene>
<accession>A0A0G1KGN6</accession>